<dbReference type="PROSITE" id="PS50405">
    <property type="entry name" value="GST_CTER"/>
    <property type="match status" value="1"/>
</dbReference>
<dbReference type="SUPFAM" id="SSF47616">
    <property type="entry name" value="GST C-terminal domain-like"/>
    <property type="match status" value="1"/>
</dbReference>
<feature type="site" description="Lowers pKa of active site Cys" evidence="3">
    <location>
        <position position="281"/>
    </location>
</feature>
<evidence type="ECO:0000313" key="6">
    <source>
        <dbReference type="Proteomes" id="UP000190064"/>
    </source>
</evidence>
<dbReference type="SUPFAM" id="SSF52833">
    <property type="entry name" value="Thioredoxin-like"/>
    <property type="match status" value="1"/>
</dbReference>
<dbReference type="Gene3D" id="1.20.1050.10">
    <property type="match status" value="1"/>
</dbReference>
<feature type="active site" description="Nucleophile" evidence="1">
    <location>
        <position position="54"/>
    </location>
</feature>
<organism evidence="5 6">
    <name type="scientific">Oceanospirillum linum</name>
    <dbReference type="NCBI Taxonomy" id="966"/>
    <lineage>
        <taxon>Bacteria</taxon>
        <taxon>Pseudomonadati</taxon>
        <taxon>Pseudomonadota</taxon>
        <taxon>Gammaproteobacteria</taxon>
        <taxon>Oceanospirillales</taxon>
        <taxon>Oceanospirillaceae</taxon>
        <taxon>Oceanospirillum</taxon>
    </lineage>
</organism>
<feature type="binding site" evidence="2">
    <location>
        <position position="87"/>
    </location>
    <ligand>
        <name>glutathione</name>
        <dbReference type="ChEBI" id="CHEBI:57925"/>
    </ligand>
</feature>
<evidence type="ECO:0000256" key="2">
    <source>
        <dbReference type="PIRSR" id="PIRSR015753-2"/>
    </source>
</evidence>
<feature type="site" description="Lowers pKa of active site Cys" evidence="3">
    <location>
        <position position="238"/>
    </location>
</feature>
<dbReference type="STRING" id="966.BTA35_0211815"/>
<dbReference type="InterPro" id="IPR004045">
    <property type="entry name" value="Glutathione_S-Trfase_N"/>
</dbReference>
<dbReference type="PANTHER" id="PTHR32419:SF6">
    <property type="entry name" value="GLUTATHIONE S-TRANSFERASE OMEGA-LIKE 1-RELATED"/>
    <property type="match status" value="1"/>
</dbReference>
<dbReference type="AlphaFoldDB" id="A0A1T1H9S2"/>
<dbReference type="InterPro" id="IPR040079">
    <property type="entry name" value="Glutathione_S-Trfase"/>
</dbReference>
<dbReference type="InterPro" id="IPR010987">
    <property type="entry name" value="Glutathione-S-Trfase_C-like"/>
</dbReference>
<name>A0A1T1H9S2_OCELI</name>
<gene>
    <name evidence="5" type="ORF">BTA35_0211815</name>
</gene>
<feature type="binding site" evidence="2">
    <location>
        <begin position="133"/>
        <end position="134"/>
    </location>
    <ligand>
        <name>glutathione</name>
        <dbReference type="ChEBI" id="CHEBI:57925"/>
    </ligand>
</feature>
<dbReference type="Pfam" id="PF13409">
    <property type="entry name" value="GST_N_2"/>
    <property type="match status" value="1"/>
</dbReference>
<dbReference type="Gene3D" id="3.40.30.10">
    <property type="entry name" value="Glutaredoxin"/>
    <property type="match status" value="1"/>
</dbReference>
<reference evidence="5" key="1">
    <citation type="submission" date="2017-02" db="EMBL/GenBank/DDBJ databases">
        <title>Draft Genome Sequence of the Salt Water Bacterium Oceanospirillum linum ATCC 11336.</title>
        <authorList>
            <person name="Trachtenberg A.M."/>
            <person name="Carney J.G."/>
            <person name="Linnane J.D."/>
            <person name="Rheaume B.A."/>
            <person name="Pitts N.L."/>
            <person name="Mykles D.L."/>
            <person name="Maclea K.S."/>
        </authorList>
    </citation>
    <scope>NUCLEOTIDE SEQUENCE [LARGE SCALE GENOMIC DNA]</scope>
    <source>
        <strain evidence="5">ATCC 11336</strain>
    </source>
</reference>
<dbReference type="InterPro" id="IPR036282">
    <property type="entry name" value="Glutathione-S-Trfase_C_sf"/>
</dbReference>
<dbReference type="EMBL" id="MTSD02000005">
    <property type="protein sequence ID" value="OOV86588.1"/>
    <property type="molecule type" value="Genomic_DNA"/>
</dbReference>
<accession>A0A1T1H9S2</accession>
<dbReference type="CDD" id="cd03190">
    <property type="entry name" value="GST_C_Omega_like"/>
    <property type="match status" value="1"/>
</dbReference>
<dbReference type="SFLD" id="SFLDG01148">
    <property type="entry name" value="Xi_(cytGST)"/>
    <property type="match status" value="1"/>
</dbReference>
<feature type="binding site" evidence="2">
    <location>
        <begin position="115"/>
        <end position="118"/>
    </location>
    <ligand>
        <name>glutathione</name>
        <dbReference type="ChEBI" id="CHEBI:57925"/>
    </ligand>
</feature>
<protein>
    <submittedName>
        <fullName evidence="5">Glutathione-dependent reductase</fullName>
    </submittedName>
</protein>
<sequence length="317" mass="36721">MGLLVDGLWCDQWYDTKKSGGHFLREDAQFRHQIGGDSYPVEEGRYHLYISHACPWAHRTAIVRHLKDLEGFIPVTAVSPDMLSDGWVYDSPEPNYGYQFHHQLYTHSERNYTGRVTVPVLWDLKTETIVNNESSEIIRLFNSAFNIKTGNHIDLYPEHLRSDINRWNDLIYPSINNGVYRCGFATTQQAYEEAFTPLFTALNTIEEQLSVTPYLTGEYLTEADIRLFTTLIRFDPVYVGHFKCNLKRIADYPNLWDYTKAIYQFKGISNTVHFDEIKRHYYFSHANINPTQVIPAGPDLSALNSQLNRPAPKLFQA</sequence>
<dbReference type="Proteomes" id="UP000190064">
    <property type="component" value="Unassembled WGS sequence"/>
</dbReference>
<dbReference type="SFLD" id="SFLDG01206">
    <property type="entry name" value="Xi.1"/>
    <property type="match status" value="1"/>
</dbReference>
<dbReference type="GO" id="GO:0004364">
    <property type="term" value="F:glutathione transferase activity"/>
    <property type="evidence" value="ECO:0007669"/>
    <property type="project" value="InterPro"/>
</dbReference>
<feature type="domain" description="GST C-terminal" evidence="4">
    <location>
        <begin position="157"/>
        <end position="281"/>
    </location>
</feature>
<dbReference type="SFLD" id="SFLDS00019">
    <property type="entry name" value="Glutathione_Transferase_(cytos"/>
    <property type="match status" value="1"/>
</dbReference>
<dbReference type="InterPro" id="IPR047047">
    <property type="entry name" value="GST_Omega-like_C"/>
</dbReference>
<dbReference type="PIRSF" id="PIRSF015753">
    <property type="entry name" value="GST"/>
    <property type="match status" value="1"/>
</dbReference>
<feature type="active site" description="Proton donor/acceptor" evidence="1">
    <location>
        <position position="180"/>
    </location>
</feature>
<evidence type="ECO:0000259" key="4">
    <source>
        <dbReference type="PROSITE" id="PS50405"/>
    </source>
</evidence>
<dbReference type="GO" id="GO:0005737">
    <property type="term" value="C:cytoplasm"/>
    <property type="evidence" value="ECO:0007669"/>
    <property type="project" value="TreeGrafter"/>
</dbReference>
<dbReference type="RefSeq" id="WP_078320035.1">
    <property type="nucleotide sequence ID" value="NZ_FXTS01000006.1"/>
</dbReference>
<keyword evidence="6" id="KW-1185">Reference proteome</keyword>
<evidence type="ECO:0000256" key="3">
    <source>
        <dbReference type="PIRSR" id="PIRSR015753-3"/>
    </source>
</evidence>
<dbReference type="InterPro" id="IPR016639">
    <property type="entry name" value="GST_Omega/GSH"/>
</dbReference>
<evidence type="ECO:0000256" key="1">
    <source>
        <dbReference type="PIRSR" id="PIRSR015753-1"/>
    </source>
</evidence>
<dbReference type="PANTHER" id="PTHR32419">
    <property type="entry name" value="GLUTATHIONYL-HYDROQUINONE REDUCTASE"/>
    <property type="match status" value="1"/>
</dbReference>
<proteinExistence type="predicted"/>
<comment type="caution">
    <text evidence="5">The sequence shown here is derived from an EMBL/GenBank/DDBJ whole genome shotgun (WGS) entry which is preliminary data.</text>
</comment>
<dbReference type="Pfam" id="PF13410">
    <property type="entry name" value="GST_C_2"/>
    <property type="match status" value="1"/>
</dbReference>
<dbReference type="InterPro" id="IPR036249">
    <property type="entry name" value="Thioredoxin-like_sf"/>
</dbReference>
<evidence type="ECO:0000313" key="5">
    <source>
        <dbReference type="EMBL" id="OOV86588.1"/>
    </source>
</evidence>